<dbReference type="InterPro" id="IPR002575">
    <property type="entry name" value="Aminoglycoside_PTrfase"/>
</dbReference>
<proteinExistence type="predicted"/>
<sequence>MKDQLHSIAWKDKTVKLDELLCHSRLRFETMNQGNEAEVTKISTESESFVLKSWNLDSKPNIRFQYNLLNALSAHEITVSEAIGWGVNAEGNHVLLTTFDGEPIRRFNREMLTKTALVLVDLHKIPTKALDVTMPTYNFIDYFYHPEIEKYPDIHEVIKALLEKVQVQQNCVIHGDFHFENIVEKNGKYAIIDWTNGQLGDQRYDFAWSYTLLRIYSPSDWESTMFRSVYFKENQLDEEEIEIFEALACLRWIFLNRNKSVPIRRDTIKRVKRVLRNNPYLAKISI</sequence>
<dbReference type="Proteomes" id="UP000198312">
    <property type="component" value="Chromosome"/>
</dbReference>
<gene>
    <name evidence="2" type="ORF">CFK37_06915</name>
</gene>
<dbReference type="RefSeq" id="WP_089061169.1">
    <property type="nucleotide sequence ID" value="NZ_CP022315.1"/>
</dbReference>
<feature type="domain" description="Aminoglycoside phosphotransferase" evidence="1">
    <location>
        <begin position="32"/>
        <end position="214"/>
    </location>
</feature>
<protein>
    <submittedName>
        <fullName evidence="2">Aminoglycoside phosphotransferase</fullName>
    </submittedName>
</protein>
<organism evidence="2 3">
    <name type="scientific">Virgibacillus phasianinus</name>
    <dbReference type="NCBI Taxonomy" id="2017483"/>
    <lineage>
        <taxon>Bacteria</taxon>
        <taxon>Bacillati</taxon>
        <taxon>Bacillota</taxon>
        <taxon>Bacilli</taxon>
        <taxon>Bacillales</taxon>
        <taxon>Bacillaceae</taxon>
        <taxon>Virgibacillus</taxon>
    </lineage>
</organism>
<keyword evidence="3" id="KW-1185">Reference proteome</keyword>
<name>A0A220U1C8_9BACI</name>
<evidence type="ECO:0000259" key="1">
    <source>
        <dbReference type="Pfam" id="PF01636"/>
    </source>
</evidence>
<accession>A0A220U1C8</accession>
<dbReference type="Pfam" id="PF01636">
    <property type="entry name" value="APH"/>
    <property type="match status" value="1"/>
</dbReference>
<dbReference type="GO" id="GO:0016740">
    <property type="term" value="F:transferase activity"/>
    <property type="evidence" value="ECO:0007669"/>
    <property type="project" value="UniProtKB-KW"/>
</dbReference>
<dbReference type="OrthoDB" id="9812495at2"/>
<dbReference type="KEGG" id="vil:CFK37_06915"/>
<evidence type="ECO:0000313" key="2">
    <source>
        <dbReference type="EMBL" id="ASK61909.1"/>
    </source>
</evidence>
<evidence type="ECO:0000313" key="3">
    <source>
        <dbReference type="Proteomes" id="UP000198312"/>
    </source>
</evidence>
<dbReference type="SUPFAM" id="SSF56112">
    <property type="entry name" value="Protein kinase-like (PK-like)"/>
    <property type="match status" value="1"/>
</dbReference>
<dbReference type="AlphaFoldDB" id="A0A220U1C8"/>
<dbReference type="Gene3D" id="3.90.1200.10">
    <property type="match status" value="1"/>
</dbReference>
<reference evidence="2 3" key="1">
    <citation type="submission" date="2017-07" db="EMBL/GenBank/DDBJ databases">
        <title>Virgibacillus sp. LM2416.</title>
        <authorList>
            <person name="Tak E.J."/>
            <person name="Bae J.-W."/>
        </authorList>
    </citation>
    <scope>NUCLEOTIDE SEQUENCE [LARGE SCALE GENOMIC DNA]</scope>
    <source>
        <strain evidence="2 3">LM2416</strain>
    </source>
</reference>
<dbReference type="InterPro" id="IPR011009">
    <property type="entry name" value="Kinase-like_dom_sf"/>
</dbReference>
<keyword evidence="2" id="KW-0808">Transferase</keyword>
<dbReference type="EMBL" id="CP022315">
    <property type="protein sequence ID" value="ASK61909.1"/>
    <property type="molecule type" value="Genomic_DNA"/>
</dbReference>